<dbReference type="AlphaFoldDB" id="U6LSX5"/>
<feature type="compositionally biased region" description="Basic residues" evidence="2">
    <location>
        <begin position="1"/>
        <end position="20"/>
    </location>
</feature>
<dbReference type="InterPro" id="IPR019002">
    <property type="entry name" value="Ribosome_biogenesis_Nop16"/>
</dbReference>
<name>U6LSX5_9EIME</name>
<sequence>MKKTRKANYRPVSRRPKSSRGRFYDLKKNQKDSILKLKWNNNKTVLQNFENINLRDFENQLADDEALSKKNPEKSLNEMDTKIVAKLIEKHKDDYVAMSRDMKLQQLLLLLLQQRQRQLQQQLQQQQLQQLQQQQLQQQQQLPRFALKHEN</sequence>
<accession>U6LSX5</accession>
<reference evidence="3" key="2">
    <citation type="submission" date="2013-10" db="EMBL/GenBank/DDBJ databases">
        <authorList>
            <person name="Aslett M."/>
        </authorList>
    </citation>
    <scope>NUCLEOTIDE SEQUENCE [LARGE SCALE GENOMIC DNA]</scope>
    <source>
        <strain evidence="3">Houghton</strain>
    </source>
</reference>
<dbReference type="Proteomes" id="UP000030750">
    <property type="component" value="Unassembled WGS sequence"/>
</dbReference>
<proteinExistence type="predicted"/>
<dbReference type="OrthoDB" id="285729at2759"/>
<dbReference type="EMBL" id="HG712989">
    <property type="protein sequence ID" value="CDJ51704.1"/>
    <property type="molecule type" value="Genomic_DNA"/>
</dbReference>
<feature type="region of interest" description="Disordered" evidence="2">
    <location>
        <begin position="1"/>
        <end position="22"/>
    </location>
</feature>
<dbReference type="Pfam" id="PF09420">
    <property type="entry name" value="Nop16"/>
    <property type="match status" value="1"/>
</dbReference>
<gene>
    <name evidence="3" type="ORF">EBH_0043920</name>
</gene>
<evidence type="ECO:0000313" key="3">
    <source>
        <dbReference type="EMBL" id="CDJ51704.1"/>
    </source>
</evidence>
<evidence type="ECO:0000256" key="2">
    <source>
        <dbReference type="SAM" id="MobiDB-lite"/>
    </source>
</evidence>
<feature type="coiled-coil region" evidence="1">
    <location>
        <begin position="109"/>
        <end position="141"/>
    </location>
</feature>
<dbReference type="VEuPathDB" id="ToxoDB:EBH_0043920"/>
<reference evidence="3" key="1">
    <citation type="submission" date="2013-10" db="EMBL/GenBank/DDBJ databases">
        <title>Genomic analysis of the causative agents of coccidiosis in chickens.</title>
        <authorList>
            <person name="Reid A.J."/>
            <person name="Blake D."/>
            <person name="Billington K."/>
            <person name="Browne H."/>
            <person name="Dunn M."/>
            <person name="Hung S."/>
            <person name="Kawahara F."/>
            <person name="Miranda-Saavedra D."/>
            <person name="Mourier T."/>
            <person name="Nagra H."/>
            <person name="Otto T.D."/>
            <person name="Rawlings N."/>
            <person name="Sanchez A."/>
            <person name="Sanders M."/>
            <person name="Subramaniam C."/>
            <person name="Tay Y."/>
            <person name="Dear P."/>
            <person name="Doerig C."/>
            <person name="Gruber A."/>
            <person name="Parkinson J."/>
            <person name="Shirley M."/>
            <person name="Wan K.L."/>
            <person name="Berriman M."/>
            <person name="Tomley F."/>
            <person name="Pain A."/>
        </authorList>
    </citation>
    <scope>NUCLEOTIDE SEQUENCE [LARGE SCALE GENOMIC DNA]</scope>
    <source>
        <strain evidence="3">Houghton</strain>
    </source>
</reference>
<evidence type="ECO:0000256" key="1">
    <source>
        <dbReference type="SAM" id="Coils"/>
    </source>
</evidence>
<evidence type="ECO:0000313" key="4">
    <source>
        <dbReference type="Proteomes" id="UP000030750"/>
    </source>
</evidence>
<keyword evidence="1" id="KW-0175">Coiled coil</keyword>
<protein>
    <submittedName>
        <fullName evidence="3">Uncharacterized protein</fullName>
    </submittedName>
</protein>
<keyword evidence="4" id="KW-1185">Reference proteome</keyword>
<organism evidence="3 4">
    <name type="scientific">Eimeria brunetti</name>
    <dbReference type="NCBI Taxonomy" id="51314"/>
    <lineage>
        <taxon>Eukaryota</taxon>
        <taxon>Sar</taxon>
        <taxon>Alveolata</taxon>
        <taxon>Apicomplexa</taxon>
        <taxon>Conoidasida</taxon>
        <taxon>Coccidia</taxon>
        <taxon>Eucoccidiorida</taxon>
        <taxon>Eimeriorina</taxon>
        <taxon>Eimeriidae</taxon>
        <taxon>Eimeria</taxon>
    </lineage>
</organism>